<reference evidence="3" key="1">
    <citation type="journal article" date="2017" name="Proc. Natl. Acad. Sci. U.S.A.">
        <title>Simulation of Deepwater Horizon oil plume reveals substrate specialization within a complex community of hydrocarbon-degraders.</title>
        <authorList>
            <person name="Hu P."/>
            <person name="Dubinsky E.A."/>
            <person name="Probst A.J."/>
            <person name="Wang J."/>
            <person name="Sieber C.M.K."/>
            <person name="Tom L.M."/>
            <person name="Gardinali P."/>
            <person name="Banfield J.F."/>
            <person name="Atlas R.M."/>
            <person name="Andersen G.L."/>
        </authorList>
    </citation>
    <scope>NUCLEOTIDE SEQUENCE [LARGE SCALE GENOMIC DNA]</scope>
</reference>
<dbReference type="Proteomes" id="UP000196531">
    <property type="component" value="Unassembled WGS sequence"/>
</dbReference>
<dbReference type="AlphaFoldDB" id="A0A1Y5FD22"/>
<evidence type="ECO:0008006" key="4">
    <source>
        <dbReference type="Google" id="ProtNLM"/>
    </source>
</evidence>
<name>A0A1Y5FD22_9BACT</name>
<evidence type="ECO:0000313" key="3">
    <source>
        <dbReference type="Proteomes" id="UP000196531"/>
    </source>
</evidence>
<sequence length="134" mass="15129">MKKLSVLLLSLFIFNSAYALSDRDCRNVYNDAFEELAQRTIDFNQGYSDKFEFSVQVAGISTTVSSVRALCLVIESPKNAKCVKAYKKRYKTLRNQIKLTSVLVGNQTRVNPRVIDTITSEFGTLFNRAKCGDL</sequence>
<dbReference type="EMBL" id="MAAO01000002">
    <property type="protein sequence ID" value="OUR99978.1"/>
    <property type="molecule type" value="Genomic_DNA"/>
</dbReference>
<accession>A0A1Y5FD22</accession>
<organism evidence="2 3">
    <name type="scientific">Halobacteriovorax marinus</name>
    <dbReference type="NCBI Taxonomy" id="97084"/>
    <lineage>
        <taxon>Bacteria</taxon>
        <taxon>Pseudomonadati</taxon>
        <taxon>Bdellovibrionota</taxon>
        <taxon>Bacteriovoracia</taxon>
        <taxon>Bacteriovoracales</taxon>
        <taxon>Halobacteriovoraceae</taxon>
        <taxon>Halobacteriovorax</taxon>
    </lineage>
</organism>
<comment type="caution">
    <text evidence="2">The sequence shown here is derived from an EMBL/GenBank/DDBJ whole genome shotgun (WGS) entry which is preliminary data.</text>
</comment>
<feature type="signal peptide" evidence="1">
    <location>
        <begin position="1"/>
        <end position="19"/>
    </location>
</feature>
<gene>
    <name evidence="2" type="ORF">A9Q84_02800</name>
</gene>
<evidence type="ECO:0000256" key="1">
    <source>
        <dbReference type="SAM" id="SignalP"/>
    </source>
</evidence>
<evidence type="ECO:0000313" key="2">
    <source>
        <dbReference type="EMBL" id="OUR99978.1"/>
    </source>
</evidence>
<proteinExistence type="predicted"/>
<keyword evidence="1" id="KW-0732">Signal</keyword>
<protein>
    <recommendedName>
        <fullName evidence="4">Lipoprotein</fullName>
    </recommendedName>
</protein>
<feature type="chain" id="PRO_5013164665" description="Lipoprotein" evidence="1">
    <location>
        <begin position="20"/>
        <end position="134"/>
    </location>
</feature>